<proteinExistence type="predicted"/>
<reference evidence="3" key="1">
    <citation type="submission" date="2016-06" db="UniProtKB">
        <authorList>
            <consortium name="WormBaseParasite"/>
        </authorList>
    </citation>
    <scope>IDENTIFICATION</scope>
</reference>
<dbReference type="PANTHER" id="PTHR32015:SF3">
    <property type="entry name" value="TRIACYLGLYCEROL LIPASE"/>
    <property type="match status" value="1"/>
</dbReference>
<dbReference type="AlphaFoldDB" id="A0A183DW98"/>
<dbReference type="PANTHER" id="PTHR32015">
    <property type="entry name" value="FASTING INDUCED LIPASE"/>
    <property type="match status" value="1"/>
</dbReference>
<gene>
    <name evidence="1" type="ORF">GPUH_LOCUS12989</name>
</gene>
<dbReference type="Pfam" id="PF01674">
    <property type="entry name" value="Lipase_2"/>
    <property type="match status" value="1"/>
</dbReference>
<dbReference type="Proteomes" id="UP000271098">
    <property type="component" value="Unassembled WGS sequence"/>
</dbReference>
<sequence length="84" mass="9494">MLNGLHCLSRFLADINSRTHYEGRHVFAIYSRNDDKVGYFVCNKVGSAIRGADDSFEESDMDHGAVIMKTVRKQFSLVTKHKAS</sequence>
<dbReference type="WBParaSite" id="GPUH_0001300301-mRNA-1">
    <property type="protein sequence ID" value="GPUH_0001300301-mRNA-1"/>
    <property type="gene ID" value="GPUH_0001300301"/>
</dbReference>
<evidence type="ECO:0000313" key="2">
    <source>
        <dbReference type="Proteomes" id="UP000271098"/>
    </source>
</evidence>
<dbReference type="GO" id="GO:0016042">
    <property type="term" value="P:lipid catabolic process"/>
    <property type="evidence" value="ECO:0007669"/>
    <property type="project" value="InterPro"/>
</dbReference>
<protein>
    <submittedName>
        <fullName evidence="3">F-box only protein 22</fullName>
    </submittedName>
</protein>
<reference evidence="1 2" key="2">
    <citation type="submission" date="2018-11" db="EMBL/GenBank/DDBJ databases">
        <authorList>
            <consortium name="Pathogen Informatics"/>
        </authorList>
    </citation>
    <scope>NUCLEOTIDE SEQUENCE [LARGE SCALE GENOMIC DNA]</scope>
</reference>
<accession>A0A183DW98</accession>
<dbReference type="OrthoDB" id="5853720at2759"/>
<keyword evidence="2" id="KW-1185">Reference proteome</keyword>
<dbReference type="EMBL" id="UYRT01079815">
    <property type="protein sequence ID" value="VDN21443.1"/>
    <property type="molecule type" value="Genomic_DNA"/>
</dbReference>
<dbReference type="InterPro" id="IPR002918">
    <property type="entry name" value="Lipase_EstA/Esterase_EstB"/>
</dbReference>
<dbReference type="GO" id="GO:0016298">
    <property type="term" value="F:lipase activity"/>
    <property type="evidence" value="ECO:0007669"/>
    <property type="project" value="TreeGrafter"/>
</dbReference>
<evidence type="ECO:0000313" key="3">
    <source>
        <dbReference type="WBParaSite" id="GPUH_0001300301-mRNA-1"/>
    </source>
</evidence>
<name>A0A183DW98_9BILA</name>
<organism evidence="3">
    <name type="scientific">Gongylonema pulchrum</name>
    <dbReference type="NCBI Taxonomy" id="637853"/>
    <lineage>
        <taxon>Eukaryota</taxon>
        <taxon>Metazoa</taxon>
        <taxon>Ecdysozoa</taxon>
        <taxon>Nematoda</taxon>
        <taxon>Chromadorea</taxon>
        <taxon>Rhabditida</taxon>
        <taxon>Spirurina</taxon>
        <taxon>Spiruromorpha</taxon>
        <taxon>Spiruroidea</taxon>
        <taxon>Gongylonematidae</taxon>
        <taxon>Gongylonema</taxon>
    </lineage>
</organism>
<evidence type="ECO:0000313" key="1">
    <source>
        <dbReference type="EMBL" id="VDN21443.1"/>
    </source>
</evidence>